<dbReference type="PANTHER" id="PTHR43162">
    <property type="match status" value="1"/>
</dbReference>
<evidence type="ECO:0000313" key="2">
    <source>
        <dbReference type="EMBL" id="SPU44355.1"/>
    </source>
</evidence>
<dbReference type="InterPro" id="IPR036291">
    <property type="entry name" value="NAD(P)-bd_dom_sf"/>
</dbReference>
<evidence type="ECO:0000259" key="1">
    <source>
        <dbReference type="Pfam" id="PF05368"/>
    </source>
</evidence>
<dbReference type="AlphaFoldDB" id="A0A2X1C7B6"/>
<dbReference type="Gene3D" id="3.40.50.720">
    <property type="entry name" value="NAD(P)-binding Rossmann-like Domain"/>
    <property type="match status" value="1"/>
</dbReference>
<dbReference type="Pfam" id="PF05368">
    <property type="entry name" value="NmrA"/>
    <property type="match status" value="1"/>
</dbReference>
<feature type="domain" description="NmrA-like" evidence="1">
    <location>
        <begin position="3"/>
        <end position="254"/>
    </location>
</feature>
<dbReference type="SUPFAM" id="SSF51735">
    <property type="entry name" value="NAD(P)-binding Rossmann-fold domains"/>
    <property type="match status" value="1"/>
</dbReference>
<dbReference type="InterPro" id="IPR008030">
    <property type="entry name" value="NmrA-like"/>
</dbReference>
<dbReference type="RefSeq" id="WP_128115719.1">
    <property type="nucleotide sequence ID" value="NZ_UAQM01000011.1"/>
</dbReference>
<gene>
    <name evidence="2" type="ORF">NCTC11165_01758</name>
</gene>
<protein>
    <submittedName>
        <fullName evidence="2">NADH-flavin reductase</fullName>
    </submittedName>
</protein>
<dbReference type="Gene3D" id="3.90.25.10">
    <property type="entry name" value="UDP-galactose 4-epimerase, domain 1"/>
    <property type="match status" value="1"/>
</dbReference>
<accession>A0A2X1C7B6</accession>
<dbReference type="Proteomes" id="UP000250358">
    <property type="component" value="Unassembled WGS sequence"/>
</dbReference>
<dbReference type="EMBL" id="UAQM01000011">
    <property type="protein sequence ID" value="SPU44355.1"/>
    <property type="molecule type" value="Genomic_DNA"/>
</dbReference>
<sequence>MFIILGATGHVGSALAQSLLDRSLPVTAVLHDDRRTADWERRGAQVAVVDARDSDVLREVLRTGTRAFLLNPPADVASDTDQEELATATSIISALDGSGLEKVVVESTFGAQPGEAMGDLSVLHAFEQAALAQRIPVTIQRGAYYFSNWDAQLEEARQGALTTMFPPDLKIPMVAPADLGRAAADRLVEPFNGDTDLHLVEGPDRYSVRDVADAFTSALGRSVEVRTLPPGKWVEAYRKLGFSQPAAKSYAAMTKATLDGEFPALEETERGATSLQTYIEELMIRSPA</sequence>
<evidence type="ECO:0000313" key="3">
    <source>
        <dbReference type="Proteomes" id="UP000250358"/>
    </source>
</evidence>
<reference evidence="2 3" key="1">
    <citation type="submission" date="2018-06" db="EMBL/GenBank/DDBJ databases">
        <authorList>
            <consortium name="Pathogen Informatics"/>
            <person name="Doyle S."/>
        </authorList>
    </citation>
    <scope>NUCLEOTIDE SEQUENCE [LARGE SCALE GENOMIC DNA]</scope>
    <source>
        <strain evidence="2 3">NCTC11165</strain>
    </source>
</reference>
<dbReference type="InterPro" id="IPR051604">
    <property type="entry name" value="Ergot_Alk_Oxidoreductase"/>
</dbReference>
<organism evidence="2 3">
    <name type="scientific">Brevundimonas diminuta</name>
    <name type="common">Pseudomonas diminuta</name>
    <dbReference type="NCBI Taxonomy" id="293"/>
    <lineage>
        <taxon>Bacteria</taxon>
        <taxon>Pseudomonadati</taxon>
        <taxon>Pseudomonadota</taxon>
        <taxon>Alphaproteobacteria</taxon>
        <taxon>Caulobacterales</taxon>
        <taxon>Caulobacteraceae</taxon>
        <taxon>Brevundimonas</taxon>
    </lineage>
</organism>
<dbReference type="PANTHER" id="PTHR43162:SF1">
    <property type="entry name" value="PRESTALK A DIFFERENTIATION PROTEIN A"/>
    <property type="match status" value="1"/>
</dbReference>
<name>A0A2X1C7B6_BREDI</name>
<proteinExistence type="predicted"/>